<evidence type="ECO:0008006" key="5">
    <source>
        <dbReference type="Google" id="ProtNLM"/>
    </source>
</evidence>
<protein>
    <recommendedName>
        <fullName evidence="5">Secreted protein</fullName>
    </recommendedName>
</protein>
<dbReference type="Proteomes" id="UP001165270">
    <property type="component" value="Unassembled WGS sequence"/>
</dbReference>
<feature type="chain" id="PRO_5045523333" description="Secreted protein" evidence="2">
    <location>
        <begin position="36"/>
        <end position="179"/>
    </location>
</feature>
<evidence type="ECO:0000313" key="3">
    <source>
        <dbReference type="EMBL" id="MCI3240422.1"/>
    </source>
</evidence>
<dbReference type="RefSeq" id="WP_242709448.1">
    <property type="nucleotide sequence ID" value="NZ_JALDAX010000004.1"/>
</dbReference>
<accession>A0ABS9XEB0</accession>
<sequence>MTSATFTRPSRTVSRRQVRIAAAAAGLVGALVLSACSDGGDSKDDSSSTPSSSAASSADTGGGTGSSSGGTTDSSDDLQGSWLATTGGKAVALVINGKQAGLFSTGGTVCSGTAGKEAGMKMLHLTCTDGSKGRTTGMVDSVSGSAMQITWSGSVGKETYTKSKGGSLPTGLPTASLGQ</sequence>
<comment type="caution">
    <text evidence="3">The sequence shown here is derived from an EMBL/GenBank/DDBJ whole genome shotgun (WGS) entry which is preliminary data.</text>
</comment>
<gene>
    <name evidence="3" type="ORF">MQN93_11865</name>
</gene>
<feature type="signal peptide" evidence="2">
    <location>
        <begin position="1"/>
        <end position="35"/>
    </location>
</feature>
<keyword evidence="2" id="KW-0732">Signal</keyword>
<proteinExistence type="predicted"/>
<organism evidence="3 4">
    <name type="scientific">Streptomyces spinosisporus</name>
    <dbReference type="NCBI Taxonomy" id="2927582"/>
    <lineage>
        <taxon>Bacteria</taxon>
        <taxon>Bacillati</taxon>
        <taxon>Actinomycetota</taxon>
        <taxon>Actinomycetes</taxon>
        <taxon>Kitasatosporales</taxon>
        <taxon>Streptomycetaceae</taxon>
        <taxon>Streptomyces</taxon>
    </lineage>
</organism>
<feature type="region of interest" description="Disordered" evidence="1">
    <location>
        <begin position="38"/>
        <end position="80"/>
    </location>
</feature>
<name>A0ABS9XEB0_9ACTN</name>
<feature type="region of interest" description="Disordered" evidence="1">
    <location>
        <begin position="160"/>
        <end position="179"/>
    </location>
</feature>
<feature type="compositionally biased region" description="Low complexity" evidence="1">
    <location>
        <begin position="47"/>
        <end position="59"/>
    </location>
</feature>
<evidence type="ECO:0000256" key="2">
    <source>
        <dbReference type="SAM" id="SignalP"/>
    </source>
</evidence>
<dbReference type="EMBL" id="JALDAX010000004">
    <property type="protein sequence ID" value="MCI3240422.1"/>
    <property type="molecule type" value="Genomic_DNA"/>
</dbReference>
<evidence type="ECO:0000256" key="1">
    <source>
        <dbReference type="SAM" id="MobiDB-lite"/>
    </source>
</evidence>
<evidence type="ECO:0000313" key="4">
    <source>
        <dbReference type="Proteomes" id="UP001165270"/>
    </source>
</evidence>
<keyword evidence="4" id="KW-1185">Reference proteome</keyword>
<reference evidence="3" key="1">
    <citation type="submission" date="2022-03" db="EMBL/GenBank/DDBJ databases">
        <title>Streptomyces 7R015 and 7R016 isolated from Barleria lupulina in Thailand.</title>
        <authorList>
            <person name="Kanchanasin P."/>
            <person name="Phongsopitanun W."/>
            <person name="Tanasupawat S."/>
        </authorList>
    </citation>
    <scope>NUCLEOTIDE SEQUENCE</scope>
    <source>
        <strain evidence="3">7R016</strain>
    </source>
</reference>